<organism evidence="1 2">
    <name type="scientific">Ottowia testudinis</name>
    <dbReference type="NCBI Taxonomy" id="2816950"/>
    <lineage>
        <taxon>Bacteria</taxon>
        <taxon>Pseudomonadati</taxon>
        <taxon>Pseudomonadota</taxon>
        <taxon>Betaproteobacteria</taxon>
        <taxon>Burkholderiales</taxon>
        <taxon>Comamonadaceae</taxon>
        <taxon>Ottowia</taxon>
    </lineage>
</organism>
<accession>A0A975CJI5</accession>
<evidence type="ECO:0000313" key="1">
    <source>
        <dbReference type="EMBL" id="QTD46749.1"/>
    </source>
</evidence>
<dbReference type="Proteomes" id="UP000663903">
    <property type="component" value="Chromosome"/>
</dbReference>
<protein>
    <submittedName>
        <fullName evidence="1">Uncharacterized protein</fullName>
    </submittedName>
</protein>
<dbReference type="AlphaFoldDB" id="A0A975CJI5"/>
<dbReference type="KEGG" id="otd:J1M35_07725"/>
<gene>
    <name evidence="1" type="ORF">J1M35_07725</name>
</gene>
<dbReference type="EMBL" id="CP071796">
    <property type="protein sequence ID" value="QTD46749.1"/>
    <property type="molecule type" value="Genomic_DNA"/>
</dbReference>
<reference evidence="1" key="1">
    <citation type="submission" date="2021-03" db="EMBL/GenBank/DDBJ databases">
        <title>Ottowia sp. 27C isolated from the cloaca of a Giant Asian pond turtle (Heosemys grandis).</title>
        <authorList>
            <person name="Spergser J."/>
            <person name="Busse H.-J."/>
        </authorList>
    </citation>
    <scope>NUCLEOTIDE SEQUENCE</scope>
    <source>
        <strain evidence="1">27C</strain>
    </source>
</reference>
<proteinExistence type="predicted"/>
<keyword evidence="2" id="KW-1185">Reference proteome</keyword>
<name>A0A975CJI5_9BURK</name>
<dbReference type="RefSeq" id="WP_208010648.1">
    <property type="nucleotide sequence ID" value="NZ_CP071796.1"/>
</dbReference>
<evidence type="ECO:0000313" key="2">
    <source>
        <dbReference type="Proteomes" id="UP000663903"/>
    </source>
</evidence>
<sequence>MPFIKTSVGRNELIDEATRLTARERQIVLLCTGTRPTERLVDIFGPEVLDDLKELEQRGLVRLLELVPAGADAPSLDATPVAAPGAVVPPAAAPMAPELSGESWGAHAWLMAARGAALAVLEQVGPSDDEVRYLIESYQDAESENDVLMLVAQTTRVTLCLAGKKAAAKVSMGLGYLLPDTAIPSLLDCMLESSDPELVGWLYERLLAGSDNTLADARAV</sequence>